<dbReference type="OrthoDB" id="7032226at2"/>
<reference evidence="3" key="1">
    <citation type="journal article" date="2019" name="bioRxiv">
        <title>Bacterially produced spermidine induces plant systemic susceptibility to pathogens.</title>
        <authorList>
            <person name="Melnyk R.A."/>
            <person name="Beskrovnaya P.A."/>
            <person name="Liu Z."/>
            <person name="Song Y."/>
            <person name="Haney C.H."/>
        </authorList>
    </citation>
    <scope>NUCLEOTIDE SEQUENCE [LARGE SCALE GENOMIC DNA]</scope>
    <source>
        <strain evidence="3">Dha-51</strain>
    </source>
</reference>
<evidence type="ECO:0000256" key="1">
    <source>
        <dbReference type="SAM" id="MobiDB-lite"/>
    </source>
</evidence>
<evidence type="ECO:0000313" key="3">
    <source>
        <dbReference type="Proteomes" id="UP000295254"/>
    </source>
</evidence>
<organism evidence="2 3">
    <name type="scientific">Pseudomonas vancouverensis</name>
    <dbReference type="NCBI Taxonomy" id="95300"/>
    <lineage>
        <taxon>Bacteria</taxon>
        <taxon>Pseudomonadati</taxon>
        <taxon>Pseudomonadota</taxon>
        <taxon>Gammaproteobacteria</taxon>
        <taxon>Pseudomonadales</taxon>
        <taxon>Pseudomonadaceae</taxon>
        <taxon>Pseudomonas</taxon>
    </lineage>
</organism>
<comment type="caution">
    <text evidence="2">The sequence shown here is derived from an EMBL/GenBank/DDBJ whole genome shotgun (WGS) entry which is preliminary data.</text>
</comment>
<evidence type="ECO:0000313" key="2">
    <source>
        <dbReference type="EMBL" id="TDB59587.1"/>
    </source>
</evidence>
<accession>A0A4R4JXH4</accession>
<proteinExistence type="predicted"/>
<dbReference type="AlphaFoldDB" id="A0A4R4JXH4"/>
<feature type="region of interest" description="Disordered" evidence="1">
    <location>
        <begin position="68"/>
        <end position="88"/>
    </location>
</feature>
<sequence>MARELAPVGPRSGPALLSEKRGLLRSPTGASSLATGYSPFCAVTYSPASSHNHDNYSQRLGATLPVPHYRRPRVHRRSILRSRQRRHV</sequence>
<protein>
    <submittedName>
        <fullName evidence="2">Uncharacterized protein</fullName>
    </submittedName>
</protein>
<dbReference type="Proteomes" id="UP000295254">
    <property type="component" value="Unassembled WGS sequence"/>
</dbReference>
<feature type="region of interest" description="Disordered" evidence="1">
    <location>
        <begin position="1"/>
        <end position="36"/>
    </location>
</feature>
<gene>
    <name evidence="2" type="ORF">EIY72_18415</name>
</gene>
<dbReference type="EMBL" id="RRZK01000027">
    <property type="protein sequence ID" value="TDB59587.1"/>
    <property type="molecule type" value="Genomic_DNA"/>
</dbReference>
<keyword evidence="3" id="KW-1185">Reference proteome</keyword>
<name>A0A4R4JXH4_PSEVA</name>